<dbReference type="AlphaFoldDB" id="A0A180G421"/>
<name>A0A180G421_PUCT1</name>
<feature type="signal peptide" evidence="1">
    <location>
        <begin position="1"/>
        <end position="23"/>
    </location>
</feature>
<dbReference type="VEuPathDB" id="FungiDB:PTTG_29433"/>
<dbReference type="PANTHER" id="PTHR37592">
    <property type="match status" value="1"/>
</dbReference>
<reference evidence="4 5" key="3">
    <citation type="journal article" date="2017" name="G3 (Bethesda)">
        <title>Comparative analysis highlights variable genome content of wheat rusts and divergence of the mating loci.</title>
        <authorList>
            <person name="Cuomo C.A."/>
            <person name="Bakkeren G."/>
            <person name="Khalil H.B."/>
            <person name="Panwar V."/>
            <person name="Joly D."/>
            <person name="Linning R."/>
            <person name="Sakthikumar S."/>
            <person name="Song X."/>
            <person name="Adiconis X."/>
            <person name="Fan L."/>
            <person name="Goldberg J.M."/>
            <person name="Levin J.Z."/>
            <person name="Young S."/>
            <person name="Zeng Q."/>
            <person name="Anikster Y."/>
            <person name="Bruce M."/>
            <person name="Wang M."/>
            <person name="Yin C."/>
            <person name="McCallum B."/>
            <person name="Szabo L.J."/>
            <person name="Hulbert S."/>
            <person name="Chen X."/>
            <person name="Fellers J.P."/>
        </authorList>
    </citation>
    <scope>NUCLEOTIDE SEQUENCE</scope>
    <source>
        <strain evidence="5">Isolate 1-1 / race 1 (BBBD)</strain>
        <strain evidence="4">isolate 1-1 / race 1 (BBBD)</strain>
    </source>
</reference>
<gene>
    <name evidence="3" type="ORF">PTTG_29433</name>
</gene>
<dbReference type="Proteomes" id="UP000005240">
    <property type="component" value="Unassembled WGS sequence"/>
</dbReference>
<evidence type="ECO:0000256" key="1">
    <source>
        <dbReference type="SAM" id="SignalP"/>
    </source>
</evidence>
<reference evidence="3" key="1">
    <citation type="submission" date="2009-11" db="EMBL/GenBank/DDBJ databases">
        <authorList>
            <consortium name="The Broad Institute Genome Sequencing Platform"/>
            <person name="Ward D."/>
            <person name="Feldgarden M."/>
            <person name="Earl A."/>
            <person name="Young S.K."/>
            <person name="Zeng Q."/>
            <person name="Koehrsen M."/>
            <person name="Alvarado L."/>
            <person name="Berlin A."/>
            <person name="Bochicchio J."/>
            <person name="Borenstein D."/>
            <person name="Chapman S.B."/>
            <person name="Chen Z."/>
            <person name="Engels R."/>
            <person name="Freedman E."/>
            <person name="Gellesch M."/>
            <person name="Goldberg J."/>
            <person name="Griggs A."/>
            <person name="Gujja S."/>
            <person name="Heilman E."/>
            <person name="Heiman D."/>
            <person name="Hepburn T."/>
            <person name="Howarth C."/>
            <person name="Jen D."/>
            <person name="Larson L."/>
            <person name="Lewis B."/>
            <person name="Mehta T."/>
            <person name="Park D."/>
            <person name="Pearson M."/>
            <person name="Roberts A."/>
            <person name="Saif S."/>
            <person name="Shea T."/>
            <person name="Shenoy N."/>
            <person name="Sisk P."/>
            <person name="Stolte C."/>
            <person name="Sykes S."/>
            <person name="Thomson T."/>
            <person name="Walk T."/>
            <person name="White J."/>
            <person name="Yandava C."/>
            <person name="Izard J."/>
            <person name="Baranova O.V."/>
            <person name="Blanton J.M."/>
            <person name="Tanner A.C."/>
            <person name="Dewhirst F.E."/>
            <person name="Haas B."/>
            <person name="Nusbaum C."/>
            <person name="Birren B."/>
        </authorList>
    </citation>
    <scope>NUCLEOTIDE SEQUENCE [LARGE SCALE GENOMIC DNA]</scope>
    <source>
        <strain evidence="3">1-1 BBBD Race 1</strain>
    </source>
</reference>
<evidence type="ECO:0000313" key="5">
    <source>
        <dbReference type="Proteomes" id="UP000005240"/>
    </source>
</evidence>
<dbReference type="Pfam" id="PF23631">
    <property type="entry name" value="DUF7143"/>
    <property type="match status" value="1"/>
</dbReference>
<feature type="chain" id="PRO_5008109537" description="DUF7143 domain-containing protein" evidence="1">
    <location>
        <begin position="24"/>
        <end position="197"/>
    </location>
</feature>
<evidence type="ECO:0000259" key="2">
    <source>
        <dbReference type="Pfam" id="PF23631"/>
    </source>
</evidence>
<proteinExistence type="predicted"/>
<dbReference type="InterPro" id="IPR055567">
    <property type="entry name" value="DUF7143"/>
</dbReference>
<keyword evidence="5" id="KW-1185">Reference proteome</keyword>
<reference evidence="3" key="2">
    <citation type="submission" date="2016-05" db="EMBL/GenBank/DDBJ databases">
        <title>Comparative analysis highlights variable genome content of wheat rusts and divergence of the mating loci.</title>
        <authorList>
            <person name="Cuomo C.A."/>
            <person name="Bakkeren G."/>
            <person name="Szabo L."/>
            <person name="Khalil H."/>
            <person name="Joly D."/>
            <person name="Goldberg J."/>
            <person name="Young S."/>
            <person name="Zeng Q."/>
            <person name="Fellers J."/>
        </authorList>
    </citation>
    <scope>NUCLEOTIDE SEQUENCE [LARGE SCALE GENOMIC DNA]</scope>
    <source>
        <strain evidence="3">1-1 BBBD Race 1</strain>
    </source>
</reference>
<dbReference type="OrthoDB" id="2501656at2759"/>
<dbReference type="EnsemblFungi" id="PTTG_29433-t43_1">
    <property type="protein sequence ID" value="PTTG_29433-t43_1-p1"/>
    <property type="gene ID" value="PTTG_29433"/>
</dbReference>
<accession>A0A180G421</accession>
<evidence type="ECO:0000313" key="3">
    <source>
        <dbReference type="EMBL" id="OAV87436.1"/>
    </source>
</evidence>
<protein>
    <recommendedName>
        <fullName evidence="2">DUF7143 domain-containing protein</fullName>
    </recommendedName>
</protein>
<organism evidence="3">
    <name type="scientific">Puccinia triticina (isolate 1-1 / race 1 (BBBD))</name>
    <name type="common">Brown leaf rust fungus</name>
    <dbReference type="NCBI Taxonomy" id="630390"/>
    <lineage>
        <taxon>Eukaryota</taxon>
        <taxon>Fungi</taxon>
        <taxon>Dikarya</taxon>
        <taxon>Basidiomycota</taxon>
        <taxon>Pucciniomycotina</taxon>
        <taxon>Pucciniomycetes</taxon>
        <taxon>Pucciniales</taxon>
        <taxon>Pucciniaceae</taxon>
        <taxon>Puccinia</taxon>
    </lineage>
</organism>
<reference evidence="4" key="4">
    <citation type="submission" date="2025-05" db="UniProtKB">
        <authorList>
            <consortium name="EnsemblFungi"/>
        </authorList>
    </citation>
    <scope>IDENTIFICATION</scope>
    <source>
        <strain evidence="4">isolate 1-1 / race 1 (BBBD)</strain>
    </source>
</reference>
<dbReference type="PANTHER" id="PTHR37592:SF1">
    <property type="match status" value="1"/>
</dbReference>
<evidence type="ECO:0000313" key="4">
    <source>
        <dbReference type="EnsemblFungi" id="PTTG_29433-t43_1-p1"/>
    </source>
</evidence>
<feature type="domain" description="DUF7143" evidence="2">
    <location>
        <begin position="39"/>
        <end position="190"/>
    </location>
</feature>
<sequence length="197" mass="21811">MKSRFNVQVSVLLLAGSFLKVLAQTTPPPPCFITGPNFPLPRTIVYDEKAVQCDTTIKLATPLLNIPDIYIQVGTQKFSFSSKDIGFHTSNLPSTIFALKTFGVVPKEKEAVLDIYGKLYGAMNAAVRSNNYKDAIQMVKGAQNFLNLHIRVLAGDSSSEKLTEMFTKVTRLCIKCTAKDYQDLNAYAVAKKIRIEP</sequence>
<dbReference type="EMBL" id="ADAS02000409">
    <property type="protein sequence ID" value="OAV87436.1"/>
    <property type="molecule type" value="Genomic_DNA"/>
</dbReference>
<keyword evidence="1" id="KW-0732">Signal</keyword>